<dbReference type="OrthoDB" id="5461093at2"/>
<reference evidence="2" key="1">
    <citation type="submission" date="2016-10" db="EMBL/GenBank/DDBJ databases">
        <authorList>
            <person name="Wegmann U."/>
        </authorList>
    </citation>
    <scope>NUCLEOTIDE SEQUENCE [LARGE SCALE GENOMIC DNA]</scope>
</reference>
<keyword evidence="2" id="KW-1185">Reference proteome</keyword>
<dbReference type="RefSeq" id="WP_072332519.1">
    <property type="nucleotide sequence ID" value="NZ_LT630450.1"/>
</dbReference>
<accession>A0A1K1LFV9</accession>
<dbReference type="KEGG" id="dpg:DESPIGER_0444"/>
<gene>
    <name evidence="1" type="ORF">DESPIGER_0444</name>
</gene>
<dbReference type="EMBL" id="LT630450">
    <property type="protein sequence ID" value="SFV72334.1"/>
    <property type="molecule type" value="Genomic_DNA"/>
</dbReference>
<dbReference type="AlphaFoldDB" id="A0A1K1LFV9"/>
<protein>
    <submittedName>
        <fullName evidence="1">Uncharacterized protein</fullName>
    </submittedName>
</protein>
<dbReference type="Proteomes" id="UP000186323">
    <property type="component" value="Chromosome I"/>
</dbReference>
<proteinExistence type="predicted"/>
<name>A0A1K1LFV9_9BACT</name>
<evidence type="ECO:0000313" key="2">
    <source>
        <dbReference type="Proteomes" id="UP000186323"/>
    </source>
</evidence>
<organism evidence="1 2">
    <name type="scientific">Desulfovibrio piger</name>
    <dbReference type="NCBI Taxonomy" id="901"/>
    <lineage>
        <taxon>Bacteria</taxon>
        <taxon>Pseudomonadati</taxon>
        <taxon>Thermodesulfobacteriota</taxon>
        <taxon>Desulfovibrionia</taxon>
        <taxon>Desulfovibrionales</taxon>
        <taxon>Desulfovibrionaceae</taxon>
        <taxon>Desulfovibrio</taxon>
    </lineage>
</organism>
<sequence>MGREYPTDVLWRAQELYCVDRLSYAAVAEATGVSATTLKSWGQKYSWARRREEIAQAESEIRVNIIKGRQKALEQLLATTDAKEAASMAFAVSSLESLALKRQELATAGKIPHAASLARRKIVTRADAVAALREAVERKLGTALADPEKISTATVQDIKRCLDLVAELETSLPKESEAEESRKRGLSGNMAQDIYQALGITGE</sequence>
<evidence type="ECO:0000313" key="1">
    <source>
        <dbReference type="EMBL" id="SFV72334.1"/>
    </source>
</evidence>